<dbReference type="SUPFAM" id="SSF48726">
    <property type="entry name" value="Immunoglobulin"/>
    <property type="match status" value="2"/>
</dbReference>
<reference evidence="2 3" key="1">
    <citation type="journal article" date="2013" name="Genome Biol.">
        <title>Draft genome of the mountain pine beetle, Dendroctonus ponderosae Hopkins, a major forest pest.</title>
        <authorList>
            <person name="Keeling C.I."/>
            <person name="Yuen M.M."/>
            <person name="Liao N.Y."/>
            <person name="Docking T.R."/>
            <person name="Chan S.K."/>
            <person name="Taylor G.A."/>
            <person name="Palmquist D.L."/>
            <person name="Jackman S.D."/>
            <person name="Nguyen A."/>
            <person name="Li M."/>
            <person name="Henderson H."/>
            <person name="Janes J.K."/>
            <person name="Zhao Y."/>
            <person name="Pandoh P."/>
            <person name="Moore R."/>
            <person name="Sperling F.A."/>
            <person name="Huber D.P."/>
            <person name="Birol I."/>
            <person name="Jones S.J."/>
            <person name="Bohlmann J."/>
        </authorList>
    </citation>
    <scope>NUCLEOTIDE SEQUENCE</scope>
</reference>
<dbReference type="Gene3D" id="2.60.40.10">
    <property type="entry name" value="Immunoglobulins"/>
    <property type="match status" value="2"/>
</dbReference>
<gene>
    <name evidence="2" type="ORF">D910_09636</name>
</gene>
<feature type="domain" description="Ig-like" evidence="1">
    <location>
        <begin position="71"/>
        <end position="108"/>
    </location>
</feature>
<protein>
    <recommendedName>
        <fullName evidence="1">Ig-like domain-containing protein</fullName>
    </recommendedName>
</protein>
<sequence length="123" mass="14268">MMSFQVSWWRNQTRITDETQYFPDRAKSQSILKIEKLTRSHLLSVYSCEANNSNKQPPLVVRVAIDMYLRPLEVVLVGNSARFSAGKMYNITCESRGSRPPASITWWKFYQLCGLKINFLDKA</sequence>
<evidence type="ECO:0000259" key="1">
    <source>
        <dbReference type="PROSITE" id="PS50835"/>
    </source>
</evidence>
<accession>U4UEB7</accession>
<dbReference type="PANTHER" id="PTHR23278">
    <property type="entry name" value="SIDESTEP PROTEIN"/>
    <property type="match status" value="1"/>
</dbReference>
<dbReference type="PROSITE" id="PS50835">
    <property type="entry name" value="IG_LIKE"/>
    <property type="match status" value="2"/>
</dbReference>
<dbReference type="EMBL" id="KB632322">
    <property type="protein sequence ID" value="ERL92319.1"/>
    <property type="molecule type" value="Genomic_DNA"/>
</dbReference>
<dbReference type="InterPro" id="IPR036179">
    <property type="entry name" value="Ig-like_dom_sf"/>
</dbReference>
<dbReference type="STRING" id="77166.U4UEB7"/>
<proteinExistence type="predicted"/>
<dbReference type="AlphaFoldDB" id="U4UEB7"/>
<dbReference type="CDD" id="cd00096">
    <property type="entry name" value="Ig"/>
    <property type="match status" value="1"/>
</dbReference>
<dbReference type="OrthoDB" id="10048737at2759"/>
<evidence type="ECO:0000313" key="2">
    <source>
        <dbReference type="EMBL" id="ERL92319.1"/>
    </source>
</evidence>
<dbReference type="InterPro" id="IPR007110">
    <property type="entry name" value="Ig-like_dom"/>
</dbReference>
<organism evidence="2 3">
    <name type="scientific">Dendroctonus ponderosae</name>
    <name type="common">Mountain pine beetle</name>
    <dbReference type="NCBI Taxonomy" id="77166"/>
    <lineage>
        <taxon>Eukaryota</taxon>
        <taxon>Metazoa</taxon>
        <taxon>Ecdysozoa</taxon>
        <taxon>Arthropoda</taxon>
        <taxon>Hexapoda</taxon>
        <taxon>Insecta</taxon>
        <taxon>Pterygota</taxon>
        <taxon>Neoptera</taxon>
        <taxon>Endopterygota</taxon>
        <taxon>Coleoptera</taxon>
        <taxon>Polyphaga</taxon>
        <taxon>Cucujiformia</taxon>
        <taxon>Curculionidae</taxon>
        <taxon>Scolytinae</taxon>
        <taxon>Dendroctonus</taxon>
    </lineage>
</organism>
<dbReference type="Proteomes" id="UP000030742">
    <property type="component" value="Unassembled WGS sequence"/>
</dbReference>
<evidence type="ECO:0000313" key="3">
    <source>
        <dbReference type="Proteomes" id="UP000030742"/>
    </source>
</evidence>
<dbReference type="PANTHER" id="PTHR23278:SF19">
    <property type="entry name" value="OBSCURIN"/>
    <property type="match status" value="1"/>
</dbReference>
<dbReference type="InterPro" id="IPR013783">
    <property type="entry name" value="Ig-like_fold"/>
</dbReference>
<feature type="domain" description="Ig-like" evidence="1">
    <location>
        <begin position="1"/>
        <end position="64"/>
    </location>
</feature>
<name>U4UEB7_DENPD</name>